<evidence type="ECO:0008006" key="4">
    <source>
        <dbReference type="Google" id="ProtNLM"/>
    </source>
</evidence>
<protein>
    <recommendedName>
        <fullName evidence="4">MFS transporter</fullName>
    </recommendedName>
</protein>
<dbReference type="AlphaFoldDB" id="A0ABD5RL05"/>
<dbReference type="Proteomes" id="UP001596099">
    <property type="component" value="Unassembled WGS sequence"/>
</dbReference>
<feature type="transmembrane region" description="Helical" evidence="1">
    <location>
        <begin position="345"/>
        <end position="368"/>
    </location>
</feature>
<dbReference type="EMBL" id="JBHSQH010000001">
    <property type="protein sequence ID" value="MFC5971009.1"/>
    <property type="molecule type" value="Genomic_DNA"/>
</dbReference>
<comment type="caution">
    <text evidence="2">The sequence shown here is derived from an EMBL/GenBank/DDBJ whole genome shotgun (WGS) entry which is preliminary data.</text>
</comment>
<gene>
    <name evidence="2" type="ORF">ACFPYI_06645</name>
</gene>
<organism evidence="2 3">
    <name type="scientific">Halomarina salina</name>
    <dbReference type="NCBI Taxonomy" id="1872699"/>
    <lineage>
        <taxon>Archaea</taxon>
        <taxon>Methanobacteriati</taxon>
        <taxon>Methanobacteriota</taxon>
        <taxon>Stenosarchaea group</taxon>
        <taxon>Halobacteria</taxon>
        <taxon>Halobacteriales</taxon>
        <taxon>Natronomonadaceae</taxon>
        <taxon>Halomarina</taxon>
    </lineage>
</organism>
<feature type="transmembrane region" description="Helical" evidence="1">
    <location>
        <begin position="248"/>
        <end position="268"/>
    </location>
</feature>
<evidence type="ECO:0000256" key="1">
    <source>
        <dbReference type="SAM" id="Phobius"/>
    </source>
</evidence>
<keyword evidence="1" id="KW-0472">Membrane</keyword>
<feature type="transmembrane region" description="Helical" evidence="1">
    <location>
        <begin position="213"/>
        <end position="236"/>
    </location>
</feature>
<name>A0ABD5RL05_9EURY</name>
<feature type="transmembrane region" description="Helical" evidence="1">
    <location>
        <begin position="163"/>
        <end position="184"/>
    </location>
</feature>
<feature type="transmembrane region" description="Helical" evidence="1">
    <location>
        <begin position="305"/>
        <end position="324"/>
    </location>
</feature>
<keyword evidence="3" id="KW-1185">Reference proteome</keyword>
<dbReference type="RefSeq" id="WP_247413923.1">
    <property type="nucleotide sequence ID" value="NZ_JALLGW010000001.1"/>
</dbReference>
<feature type="transmembrane region" description="Helical" evidence="1">
    <location>
        <begin position="135"/>
        <end position="157"/>
    </location>
</feature>
<feature type="transmembrane region" description="Helical" evidence="1">
    <location>
        <begin position="39"/>
        <end position="63"/>
    </location>
</feature>
<reference evidence="2 3" key="1">
    <citation type="journal article" date="2019" name="Int. J. Syst. Evol. Microbiol.">
        <title>The Global Catalogue of Microorganisms (GCM) 10K type strain sequencing project: providing services to taxonomists for standard genome sequencing and annotation.</title>
        <authorList>
            <consortium name="The Broad Institute Genomics Platform"/>
            <consortium name="The Broad Institute Genome Sequencing Center for Infectious Disease"/>
            <person name="Wu L."/>
            <person name="Ma J."/>
        </authorList>
    </citation>
    <scope>NUCLEOTIDE SEQUENCE [LARGE SCALE GENOMIC DNA]</scope>
    <source>
        <strain evidence="2 3">CGMCC 1.12543</strain>
    </source>
</reference>
<proteinExistence type="predicted"/>
<feature type="transmembrane region" description="Helical" evidence="1">
    <location>
        <begin position="109"/>
        <end position="128"/>
    </location>
</feature>
<keyword evidence="1" id="KW-1133">Transmembrane helix</keyword>
<feature type="transmembrane region" description="Helical" evidence="1">
    <location>
        <begin position="84"/>
        <end position="103"/>
    </location>
</feature>
<keyword evidence="1" id="KW-0812">Transmembrane</keyword>
<accession>A0ABD5RL05</accession>
<evidence type="ECO:0000313" key="3">
    <source>
        <dbReference type="Proteomes" id="UP001596099"/>
    </source>
</evidence>
<evidence type="ECO:0000313" key="2">
    <source>
        <dbReference type="EMBL" id="MFC5971009.1"/>
    </source>
</evidence>
<sequence>MSRVLAGARSLAARLQPHLPGERVAANRAFDTAFGAATWFVPAQLLVIGTPLPVIGLFGGLWLALARPEHADRLLVALGLGRPVVRHGLAVAGLALWTLAPLVGPLTGIPVWAWFYVGLLGVAPYGGVGSRPDAVTVVFGSALPPAVALVVIAPLLAAGGLVAGLQAAFAVVTALGVVVLTLGVDDSPVEYPSLSMPEFVESGKRLSPSDRRLLLADTWTRSGLALIGPLFVAFSIQRLGDGLGEGAGVVALSLAFAVGAAGAAHRALPRVRAVGEWTRPLLATFGLCVATAAPLAVLLVPATPLAFAVTFLAVGVGQVGWTVVDNEVDELLGDRHPTYRAARAVVLVPAALVGGLLFAVAPATAFVLSSAAGTVGTVTYLRRVAR</sequence>
<feature type="transmembrane region" description="Helical" evidence="1">
    <location>
        <begin position="280"/>
        <end position="299"/>
    </location>
</feature>